<dbReference type="CDD" id="cd00254">
    <property type="entry name" value="LT-like"/>
    <property type="match status" value="1"/>
</dbReference>
<gene>
    <name evidence="5" type="ORF">GGQ71_004753</name>
</gene>
<dbReference type="SUPFAM" id="SSF53955">
    <property type="entry name" value="Lysozyme-like"/>
    <property type="match status" value="1"/>
</dbReference>
<dbReference type="AlphaFoldDB" id="A0A7W6HTC8"/>
<dbReference type="Proteomes" id="UP000544107">
    <property type="component" value="Unassembled WGS sequence"/>
</dbReference>
<comment type="caution">
    <text evidence="5">The sequence shown here is derived from an EMBL/GenBank/DDBJ whole genome shotgun (WGS) entry which is preliminary data.</text>
</comment>
<dbReference type="PANTHER" id="PTHR37423">
    <property type="entry name" value="SOLUBLE LYTIC MUREIN TRANSGLYCOSYLASE-RELATED"/>
    <property type="match status" value="1"/>
</dbReference>
<accession>A0A7W6HTC8</accession>
<sequence length="333" mass="36056">MRDSRSRGSSSPIPLIDRALINPPDPIAYSTAVARSEGQGRRAIFWMAVLASSDARPENRRRRSLALDRSEHDGRLVAFREMGRRYVYRAIFALPIVLALIASLPCGASADPPASERFDRRLAASNPSDPYAGVVAEAAKRFAIPERWIRAVIRVESRSDPSAISPKGAMGLMQIMPGTWNELRARHDLGEDAFNPRDNILAGAAYLAELHDLYGSPGFLAAYNAGPGRYEKHLVTGDPLPQETIDYIAKLVPMIDTEAAPTVRIAVSSGRNEWANAPLFFVQQGDIDRDNSASSGRLSKRSADGTPIVDLSALAPASSGLFVRRGPGEGGQP</sequence>
<reference evidence="5 6" key="1">
    <citation type="submission" date="2020-08" db="EMBL/GenBank/DDBJ databases">
        <title>Genomic Encyclopedia of Type Strains, Phase IV (KMG-IV): sequencing the most valuable type-strain genomes for metagenomic binning, comparative biology and taxonomic classification.</title>
        <authorList>
            <person name="Goeker M."/>
        </authorList>
    </citation>
    <scope>NUCLEOTIDE SEQUENCE [LARGE SCALE GENOMIC DNA]</scope>
    <source>
        <strain evidence="5 6">DSM 100021</strain>
    </source>
</reference>
<dbReference type="InterPro" id="IPR023346">
    <property type="entry name" value="Lysozyme-like_dom_sf"/>
</dbReference>
<comment type="similarity">
    <text evidence="2">Belongs to the virb1 family.</text>
</comment>
<dbReference type="RefSeq" id="WP_083943428.1">
    <property type="nucleotide sequence ID" value="NZ_JACIED010000009.1"/>
</dbReference>
<evidence type="ECO:0000259" key="4">
    <source>
        <dbReference type="Pfam" id="PF01464"/>
    </source>
</evidence>
<evidence type="ECO:0000313" key="6">
    <source>
        <dbReference type="Proteomes" id="UP000544107"/>
    </source>
</evidence>
<evidence type="ECO:0000256" key="1">
    <source>
        <dbReference type="ARBA" id="ARBA00007734"/>
    </source>
</evidence>
<dbReference type="Gene3D" id="1.10.530.10">
    <property type="match status" value="1"/>
</dbReference>
<dbReference type="Pfam" id="PF01464">
    <property type="entry name" value="SLT"/>
    <property type="match status" value="1"/>
</dbReference>
<feature type="domain" description="Transglycosylase SLT" evidence="4">
    <location>
        <begin position="135"/>
        <end position="232"/>
    </location>
</feature>
<protein>
    <submittedName>
        <fullName evidence="5">Soluble lytic murein transglycosylase-like protein</fullName>
    </submittedName>
</protein>
<keyword evidence="3" id="KW-1133">Transmembrane helix</keyword>
<keyword evidence="3" id="KW-0812">Transmembrane</keyword>
<keyword evidence="3" id="KW-0472">Membrane</keyword>
<proteinExistence type="inferred from homology"/>
<dbReference type="PANTHER" id="PTHR37423:SF2">
    <property type="entry name" value="MEMBRANE-BOUND LYTIC MUREIN TRANSGLYCOSYLASE C"/>
    <property type="match status" value="1"/>
</dbReference>
<comment type="similarity">
    <text evidence="1">Belongs to the transglycosylase Slt family.</text>
</comment>
<evidence type="ECO:0000256" key="3">
    <source>
        <dbReference type="SAM" id="Phobius"/>
    </source>
</evidence>
<evidence type="ECO:0000313" key="5">
    <source>
        <dbReference type="EMBL" id="MBB4010452.1"/>
    </source>
</evidence>
<dbReference type="InterPro" id="IPR008258">
    <property type="entry name" value="Transglycosylase_SLT_dom_1"/>
</dbReference>
<name>A0A7W6HTC8_9HYPH</name>
<dbReference type="OrthoDB" id="9801695at2"/>
<evidence type="ECO:0000256" key="2">
    <source>
        <dbReference type="ARBA" id="ARBA00009387"/>
    </source>
</evidence>
<organism evidence="5 6">
    <name type="scientific">Allorhizobium taibaishanense</name>
    <dbReference type="NCBI Taxonomy" id="887144"/>
    <lineage>
        <taxon>Bacteria</taxon>
        <taxon>Pseudomonadati</taxon>
        <taxon>Pseudomonadota</taxon>
        <taxon>Alphaproteobacteria</taxon>
        <taxon>Hyphomicrobiales</taxon>
        <taxon>Rhizobiaceae</taxon>
        <taxon>Rhizobium/Agrobacterium group</taxon>
        <taxon>Allorhizobium</taxon>
    </lineage>
</organism>
<dbReference type="EMBL" id="JACIED010000009">
    <property type="protein sequence ID" value="MBB4010452.1"/>
    <property type="molecule type" value="Genomic_DNA"/>
</dbReference>
<feature type="transmembrane region" description="Helical" evidence="3">
    <location>
        <begin position="86"/>
        <end position="104"/>
    </location>
</feature>